<dbReference type="PANTHER" id="PTHR42923:SF3">
    <property type="entry name" value="PROTOPORPHYRINOGEN OXIDASE"/>
    <property type="match status" value="1"/>
</dbReference>
<dbReference type="InterPro" id="IPR036188">
    <property type="entry name" value="FAD/NAD-bd_sf"/>
</dbReference>
<reference evidence="1" key="1">
    <citation type="journal article" date="2020" name="mSystems">
        <title>Genome- and Community-Level Interaction Insights into Carbon Utilization and Element Cycling Functions of Hydrothermarchaeota in Hydrothermal Sediment.</title>
        <authorList>
            <person name="Zhou Z."/>
            <person name="Liu Y."/>
            <person name="Xu W."/>
            <person name="Pan J."/>
            <person name="Luo Z.H."/>
            <person name="Li M."/>
        </authorList>
    </citation>
    <scope>NUCLEOTIDE SEQUENCE [LARGE SCALE GENOMIC DNA]</scope>
    <source>
        <strain evidence="1">HyVt-503</strain>
    </source>
</reference>
<comment type="caution">
    <text evidence="1">The sequence shown here is derived from an EMBL/GenBank/DDBJ whole genome shotgun (WGS) entry which is preliminary data.</text>
</comment>
<dbReference type="Proteomes" id="UP000885797">
    <property type="component" value="Unassembled WGS sequence"/>
</dbReference>
<proteinExistence type="predicted"/>
<dbReference type="GO" id="GO:0016491">
    <property type="term" value="F:oxidoreductase activity"/>
    <property type="evidence" value="ECO:0007669"/>
    <property type="project" value="TreeGrafter"/>
</dbReference>
<dbReference type="EMBL" id="DRND01000332">
    <property type="protein sequence ID" value="HFC47058.1"/>
    <property type="molecule type" value="Genomic_DNA"/>
</dbReference>
<evidence type="ECO:0000313" key="1">
    <source>
        <dbReference type="EMBL" id="HFC47058.1"/>
    </source>
</evidence>
<sequence length="96" mass="10274">MARVVIIGGGMSGLSLAYYLKEFRPGYEVVVLEKETTPGGKAHTKRLHGFTIECGVNGVLDNKPSTLGLAMALGVEILPSNENSKRRFVVKDGALV</sequence>
<name>A0A7V2SW51_9BACT</name>
<dbReference type="Gene3D" id="3.50.50.60">
    <property type="entry name" value="FAD/NAD(P)-binding domain"/>
    <property type="match status" value="1"/>
</dbReference>
<dbReference type="InterPro" id="IPR050464">
    <property type="entry name" value="Zeta_carotene_desat/Oxidored"/>
</dbReference>
<dbReference type="PANTHER" id="PTHR42923">
    <property type="entry name" value="PROTOPORPHYRINOGEN OXIDASE"/>
    <property type="match status" value="1"/>
</dbReference>
<accession>A0A7V2SW51</accession>
<dbReference type="SUPFAM" id="SSF51905">
    <property type="entry name" value="FAD/NAD(P)-binding domain"/>
    <property type="match status" value="1"/>
</dbReference>
<protein>
    <submittedName>
        <fullName evidence="1">FAD-dependent oxidoreductase</fullName>
    </submittedName>
</protein>
<gene>
    <name evidence="1" type="ORF">ENJ63_04170</name>
</gene>
<dbReference type="AlphaFoldDB" id="A0A7V2SW51"/>
<organism evidence="1">
    <name type="scientific">Dissulfuribacter thermophilus</name>
    <dbReference type="NCBI Taxonomy" id="1156395"/>
    <lineage>
        <taxon>Bacteria</taxon>
        <taxon>Pseudomonadati</taxon>
        <taxon>Thermodesulfobacteriota</taxon>
        <taxon>Dissulfuribacteria</taxon>
        <taxon>Dissulfuribacterales</taxon>
        <taxon>Dissulfuribacteraceae</taxon>
        <taxon>Dissulfuribacter</taxon>
    </lineage>
</organism>
<dbReference type="Pfam" id="PF13450">
    <property type="entry name" value="NAD_binding_8"/>
    <property type="match status" value="1"/>
</dbReference>
<feature type="non-terminal residue" evidence="1">
    <location>
        <position position="96"/>
    </location>
</feature>